<dbReference type="RefSeq" id="WP_145195201.1">
    <property type="nucleotide sequence ID" value="NZ_CP036267.1"/>
</dbReference>
<dbReference type="OrthoDB" id="4569478at2"/>
<keyword evidence="4" id="KW-1185">Reference proteome</keyword>
<evidence type="ECO:0000313" key="4">
    <source>
        <dbReference type="Proteomes" id="UP000315724"/>
    </source>
</evidence>
<name>A0A517QH36_9PLAN</name>
<dbReference type="AlphaFoldDB" id="A0A517QH36"/>
<feature type="domain" description="dATP/dGTP diphosphohydrolase N-terminal" evidence="1">
    <location>
        <begin position="22"/>
        <end position="111"/>
    </location>
</feature>
<protein>
    <recommendedName>
        <fullName evidence="1">dATP/dGTP diphosphohydrolase N-terminal domain-containing protein</fullName>
    </recommendedName>
</protein>
<reference evidence="2 4" key="1">
    <citation type="submission" date="2019-02" db="EMBL/GenBank/DDBJ databases">
        <title>Deep-cultivation of Planctomycetes and their phenomic and genomic characterization uncovers novel biology.</title>
        <authorList>
            <person name="Wiegand S."/>
            <person name="Jogler M."/>
            <person name="Boedeker C."/>
            <person name="Pinto D."/>
            <person name="Vollmers J."/>
            <person name="Rivas-Marin E."/>
            <person name="Kohn T."/>
            <person name="Peeters S.H."/>
            <person name="Heuer A."/>
            <person name="Rast P."/>
            <person name="Oberbeckmann S."/>
            <person name="Bunk B."/>
            <person name="Jeske O."/>
            <person name="Meyerdierks A."/>
            <person name="Storesund J.E."/>
            <person name="Kallscheuer N."/>
            <person name="Luecker S."/>
            <person name="Lage O.M."/>
            <person name="Pohl T."/>
            <person name="Merkel B.J."/>
            <person name="Hornburger P."/>
            <person name="Mueller R.-W."/>
            <person name="Bruemmer F."/>
            <person name="Labrenz M."/>
            <person name="Spormann A.M."/>
            <person name="Op den Camp H."/>
            <person name="Overmann J."/>
            <person name="Amann R."/>
            <person name="Jetten M.S.M."/>
            <person name="Mascher T."/>
            <person name="Medema M.H."/>
            <person name="Devos D.P."/>
            <person name="Kaster A.-K."/>
            <person name="Ovreas L."/>
            <person name="Rohde M."/>
            <person name="Galperin M.Y."/>
            <person name="Jogler C."/>
        </authorList>
    </citation>
    <scope>NUCLEOTIDE SEQUENCE [LARGE SCALE GENOMIC DNA]</scope>
    <source>
        <strain evidence="2 4">Mal48</strain>
    </source>
</reference>
<dbReference type="InterPro" id="IPR044038">
    <property type="entry name" value="dATP/dGTP_diPOhydrolase_N"/>
</dbReference>
<evidence type="ECO:0000259" key="1">
    <source>
        <dbReference type="Pfam" id="PF18909"/>
    </source>
</evidence>
<dbReference type="KEGG" id="tpol:Mal48_01540"/>
<sequence length="129" mass="14276">MDLGLPRLPDTGSRTQFETGAVRDAAAGKGLPSAIPYVAIQKLAQRYEDGRAKYPDDPETGRPNWQKGIPLSRFQDAIVRHSYQWAEGDQSEDHLGAVLWNAAGAAWTEQEINAGRLPADLDDLPHRKR</sequence>
<proteinExistence type="predicted"/>
<dbReference type="Pfam" id="PF18909">
    <property type="entry name" value="dGTP_diPhyd_N"/>
    <property type="match status" value="1"/>
</dbReference>
<evidence type="ECO:0000313" key="3">
    <source>
        <dbReference type="EMBL" id="QDT30970.1"/>
    </source>
</evidence>
<gene>
    <name evidence="2" type="ORF">Mal48_01540</name>
    <name evidence="3" type="ORF">Mal48_01990</name>
</gene>
<organism evidence="2 4">
    <name type="scientific">Thalassoglobus polymorphus</name>
    <dbReference type="NCBI Taxonomy" id="2527994"/>
    <lineage>
        <taxon>Bacteria</taxon>
        <taxon>Pseudomonadati</taxon>
        <taxon>Planctomycetota</taxon>
        <taxon>Planctomycetia</taxon>
        <taxon>Planctomycetales</taxon>
        <taxon>Planctomycetaceae</taxon>
        <taxon>Thalassoglobus</taxon>
    </lineage>
</organism>
<accession>A0A517QH36</accession>
<dbReference type="EMBL" id="CP036267">
    <property type="protein sequence ID" value="QDT30925.1"/>
    <property type="molecule type" value="Genomic_DNA"/>
</dbReference>
<dbReference type="KEGG" id="tpol:Mal48_01990"/>
<dbReference type="Proteomes" id="UP000315724">
    <property type="component" value="Chromosome"/>
</dbReference>
<evidence type="ECO:0000313" key="2">
    <source>
        <dbReference type="EMBL" id="QDT30925.1"/>
    </source>
</evidence>
<dbReference type="EMBL" id="CP036267">
    <property type="protein sequence ID" value="QDT30970.1"/>
    <property type="molecule type" value="Genomic_DNA"/>
</dbReference>